<evidence type="ECO:0000313" key="7">
    <source>
        <dbReference type="Proteomes" id="UP000009374"/>
    </source>
</evidence>
<dbReference type="GO" id="GO:0007165">
    <property type="term" value="P:signal transduction"/>
    <property type="evidence" value="ECO:0007669"/>
    <property type="project" value="UniProtKB-KW"/>
</dbReference>
<protein>
    <submittedName>
        <fullName evidence="6">Methyl-accepting chemotaxis sensory transducer</fullName>
    </submittedName>
</protein>
<feature type="region of interest" description="Disordered" evidence="4">
    <location>
        <begin position="1"/>
        <end position="20"/>
    </location>
</feature>
<dbReference type="PANTHER" id="PTHR32089:SF112">
    <property type="entry name" value="LYSOZYME-LIKE PROTEIN-RELATED"/>
    <property type="match status" value="1"/>
</dbReference>
<accession>C6I0Z5</accession>
<dbReference type="Pfam" id="PF00015">
    <property type="entry name" value="MCPsignal"/>
    <property type="match status" value="1"/>
</dbReference>
<evidence type="ECO:0000256" key="3">
    <source>
        <dbReference type="PROSITE-ProRule" id="PRU00284"/>
    </source>
</evidence>
<dbReference type="PANTHER" id="PTHR32089">
    <property type="entry name" value="METHYL-ACCEPTING CHEMOTAXIS PROTEIN MCPB"/>
    <property type="match status" value="1"/>
</dbReference>
<sequence length="230" mass="25914">MRQTSGIRGPAEWPKGEKMENGMCEKERLALGELQSDLVFVRNYIVQLEEVNRMHDRDIGSMTDILRTQMERVDVATMIRKGQESIANFDRFQSVLERISSIGLEIQEISSQVNLLSINAAIEAAHAKEAGRGFAVVAEEIKKLSDRTRKSVEEISKTVSSIASELGAMRENIEDVQRRIGEMQDFSKKIEQSVVHMKDVASGNLLKKFIGTVIRRLDGMRGRIKGSFET</sequence>
<feature type="domain" description="Methyl-accepting transducer" evidence="5">
    <location>
        <begin position="83"/>
        <end position="194"/>
    </location>
</feature>
<reference evidence="6 7" key="1">
    <citation type="journal article" date="2009" name="Appl. Environ. Microbiol.">
        <title>Community genomic and proteomic analyses of chemoautotrophic iron-oxidizing "Leptospirillum rubarum" (Group II) and "Leptospirillum ferrodiazotrophum" (Group III) bacteria in acid mine drainage biofilms.</title>
        <authorList>
            <person name="Goltsman D.S."/>
            <person name="Denef V.J."/>
            <person name="Singer S.W."/>
            <person name="VerBerkmoes N.C."/>
            <person name="Lefsrud M."/>
            <person name="Mueller R.S."/>
            <person name="Dick G.J."/>
            <person name="Sun C.L."/>
            <person name="Wheeler K.E."/>
            <person name="Zemla A."/>
            <person name="Baker B.J."/>
            <person name="Hauser L."/>
            <person name="Land M."/>
            <person name="Shah M.B."/>
            <person name="Thelen M.P."/>
            <person name="Hettich R.L."/>
            <person name="Banfield J.F."/>
        </authorList>
    </citation>
    <scope>NUCLEOTIDE SEQUENCE [LARGE SCALE GENOMIC DNA]</scope>
</reference>
<keyword evidence="7" id="KW-1185">Reference proteome</keyword>
<dbReference type="Gene3D" id="1.10.287.950">
    <property type="entry name" value="Methyl-accepting chemotaxis protein"/>
    <property type="match status" value="1"/>
</dbReference>
<dbReference type="EMBL" id="GG693889">
    <property type="protein sequence ID" value="EES51469.1"/>
    <property type="molecule type" value="Genomic_DNA"/>
</dbReference>
<evidence type="ECO:0000256" key="1">
    <source>
        <dbReference type="ARBA" id="ARBA00023224"/>
    </source>
</evidence>
<dbReference type="SUPFAM" id="SSF58104">
    <property type="entry name" value="Methyl-accepting chemotaxis protein (MCP) signaling domain"/>
    <property type="match status" value="1"/>
</dbReference>
<dbReference type="GO" id="GO:0006935">
    <property type="term" value="P:chemotaxis"/>
    <property type="evidence" value="ECO:0007669"/>
    <property type="project" value="InterPro"/>
</dbReference>
<name>C6I0Z5_9BACT</name>
<evidence type="ECO:0000256" key="2">
    <source>
        <dbReference type="ARBA" id="ARBA00029447"/>
    </source>
</evidence>
<dbReference type="PROSITE" id="PS50111">
    <property type="entry name" value="CHEMOTAXIS_TRANSDUC_2"/>
    <property type="match status" value="1"/>
</dbReference>
<evidence type="ECO:0000313" key="6">
    <source>
        <dbReference type="EMBL" id="EES51469.1"/>
    </source>
</evidence>
<dbReference type="AlphaFoldDB" id="C6I0Z5"/>
<organism evidence="6 7">
    <name type="scientific">Leptospirillum ferrodiazotrophum</name>
    <dbReference type="NCBI Taxonomy" id="412449"/>
    <lineage>
        <taxon>Bacteria</taxon>
        <taxon>Pseudomonadati</taxon>
        <taxon>Nitrospirota</taxon>
        <taxon>Nitrospiria</taxon>
        <taxon>Nitrospirales</taxon>
        <taxon>Nitrospiraceae</taxon>
        <taxon>Leptospirillum</taxon>
    </lineage>
</organism>
<keyword evidence="1 3" id="KW-0807">Transducer</keyword>
<dbReference type="GO" id="GO:0016020">
    <property type="term" value="C:membrane"/>
    <property type="evidence" value="ECO:0007669"/>
    <property type="project" value="InterPro"/>
</dbReference>
<comment type="similarity">
    <text evidence="2">Belongs to the methyl-accepting chemotaxis (MCP) protein family.</text>
</comment>
<dbReference type="PRINTS" id="PR00260">
    <property type="entry name" value="CHEMTRNSDUCR"/>
</dbReference>
<evidence type="ECO:0000259" key="5">
    <source>
        <dbReference type="PROSITE" id="PS50111"/>
    </source>
</evidence>
<dbReference type="InterPro" id="IPR004089">
    <property type="entry name" value="MCPsignal_dom"/>
</dbReference>
<dbReference type="Proteomes" id="UP000009374">
    <property type="component" value="Unassembled WGS sequence"/>
</dbReference>
<dbReference type="SMART" id="SM00283">
    <property type="entry name" value="MA"/>
    <property type="match status" value="1"/>
</dbReference>
<dbReference type="GO" id="GO:0004888">
    <property type="term" value="F:transmembrane signaling receptor activity"/>
    <property type="evidence" value="ECO:0007669"/>
    <property type="project" value="InterPro"/>
</dbReference>
<evidence type="ECO:0000256" key="4">
    <source>
        <dbReference type="SAM" id="MobiDB-lite"/>
    </source>
</evidence>
<gene>
    <name evidence="6" type="ORF">UBAL3_96120012</name>
</gene>
<proteinExistence type="inferred from homology"/>
<dbReference type="InterPro" id="IPR004090">
    <property type="entry name" value="Chemotax_Me-accpt_rcpt"/>
</dbReference>